<reference evidence="2" key="1">
    <citation type="journal article" date="2013" name="Sci. Rep.">
        <title>Metagenomics uncovers a new group of low GC and ultra-small marine Actinobacteria.</title>
        <authorList>
            <person name="Ghai R."/>
            <person name="Mizuno C.M."/>
            <person name="Picazo A."/>
            <person name="Camacho A."/>
            <person name="Rodriguez-Valera F."/>
        </authorList>
    </citation>
    <scope>NUCLEOTIDE SEQUENCE</scope>
</reference>
<organism evidence="2">
    <name type="scientific">Candidatus Actinomarina minuta</name>
    <dbReference type="NCBI Taxonomy" id="1389454"/>
    <lineage>
        <taxon>Bacteria</taxon>
        <taxon>Bacillati</taxon>
        <taxon>Actinomycetota</taxon>
        <taxon>Actinomycetes</taxon>
        <taxon>Candidatus Actinomarinidae</taxon>
        <taxon>Candidatus Actinomarinales</taxon>
        <taxon>Candidatus Actinomarineae</taxon>
        <taxon>Candidatus Actinomarinaceae</taxon>
        <taxon>Candidatus Actinomarina</taxon>
    </lineage>
</organism>
<evidence type="ECO:0000313" key="2">
    <source>
        <dbReference type="EMBL" id="AGQ19066.1"/>
    </source>
</evidence>
<keyword evidence="1" id="KW-0812">Transmembrane</keyword>
<keyword evidence="1" id="KW-1133">Transmembrane helix</keyword>
<feature type="transmembrane region" description="Helical" evidence="1">
    <location>
        <begin position="185"/>
        <end position="203"/>
    </location>
</feature>
<feature type="transmembrane region" description="Helical" evidence="1">
    <location>
        <begin position="32"/>
        <end position="50"/>
    </location>
</feature>
<name>S5DJQ6_9ACTN</name>
<dbReference type="EMBL" id="KC811121">
    <property type="protein sequence ID" value="AGQ19066.1"/>
    <property type="molecule type" value="Genomic_DNA"/>
</dbReference>
<feature type="transmembrane region" description="Helical" evidence="1">
    <location>
        <begin position="154"/>
        <end position="173"/>
    </location>
</feature>
<protein>
    <submittedName>
        <fullName evidence="2">MedDCM-OCT-S30-C92-cds13</fullName>
    </submittedName>
</protein>
<feature type="transmembrane region" description="Helical" evidence="1">
    <location>
        <begin position="96"/>
        <end position="118"/>
    </location>
</feature>
<evidence type="ECO:0000256" key="1">
    <source>
        <dbReference type="SAM" id="Phobius"/>
    </source>
</evidence>
<proteinExistence type="predicted"/>
<accession>S5DJQ6</accession>
<dbReference type="AlphaFoldDB" id="S5DJQ6"/>
<sequence length="204" mass="22930">MKDSKIISRILRLDKNIYNELLVQKDSLQKSIFIYLTTSVLLTLGVFRFINGVLDFIKENLMAFQQELSTQEFSMIRSLIDELEVAFNSENAFSNIISSITSSVISSGIGLVIIYFVLKYLLRQESQPKNLLIIYCYSNIPGLLIAPTFVISSIFVQGVLVTFVAVFSIVTFGSGLKQVYSLRNIEVILLLVSWMFGSTILGSI</sequence>
<feature type="transmembrane region" description="Helical" evidence="1">
    <location>
        <begin position="130"/>
        <end position="148"/>
    </location>
</feature>
<keyword evidence="1" id="KW-0472">Membrane</keyword>